<accession>A0A7L4ZK07</accession>
<evidence type="ECO:0000313" key="2">
    <source>
        <dbReference type="Proteomes" id="UP000464657"/>
    </source>
</evidence>
<protein>
    <submittedName>
        <fullName evidence="1">Uncharacterized protein</fullName>
    </submittedName>
</protein>
<sequence>MGNSKSGLAAAGSILLIGAQLVFGIIQFNDTPPTHVTNDWVVKKETKKRLPKIDVPDFIIGEHTALQEVLQLKKDSVFSVIPHITVKLRGGFHMFNTSEMPTTAVFAKYSKYYFSYDSIAKAENESMTFQWESFRENLVAQKPGSTISIQENMKYTYKGMNIEKKEFTISSLGTHIRGVATLIEFEGMCYFFQFAAEDRTSRESSYHYLRKYLDMYLKIR</sequence>
<dbReference type="KEGG" id="kan:IMCC3317_21290"/>
<evidence type="ECO:0000313" key="1">
    <source>
        <dbReference type="EMBL" id="QHI36759.1"/>
    </source>
</evidence>
<dbReference type="Proteomes" id="UP000464657">
    <property type="component" value="Chromosome"/>
</dbReference>
<dbReference type="AlphaFoldDB" id="A0A7L4ZK07"/>
<reference evidence="1 2" key="1">
    <citation type="journal article" date="2013" name="Int. J. Syst. Evol. Microbiol.">
        <title>Kordia antarctica sp. nov., isolated from Antarctic seawater.</title>
        <authorList>
            <person name="Baek K."/>
            <person name="Choi A."/>
            <person name="Kang I."/>
            <person name="Lee K."/>
            <person name="Cho J.C."/>
        </authorList>
    </citation>
    <scope>NUCLEOTIDE SEQUENCE [LARGE SCALE GENOMIC DNA]</scope>
    <source>
        <strain evidence="1 2">IMCC3317</strain>
    </source>
</reference>
<gene>
    <name evidence="1" type="ORF">IMCC3317_21290</name>
</gene>
<dbReference type="EMBL" id="CP019288">
    <property type="protein sequence ID" value="QHI36759.1"/>
    <property type="molecule type" value="Genomic_DNA"/>
</dbReference>
<proteinExistence type="predicted"/>
<keyword evidence="2" id="KW-1185">Reference proteome</keyword>
<organism evidence="1 2">
    <name type="scientific">Kordia antarctica</name>
    <dbReference type="NCBI Taxonomy" id="1218801"/>
    <lineage>
        <taxon>Bacteria</taxon>
        <taxon>Pseudomonadati</taxon>
        <taxon>Bacteroidota</taxon>
        <taxon>Flavobacteriia</taxon>
        <taxon>Flavobacteriales</taxon>
        <taxon>Flavobacteriaceae</taxon>
        <taxon>Kordia</taxon>
    </lineage>
</organism>
<dbReference type="RefSeq" id="WP_160129435.1">
    <property type="nucleotide sequence ID" value="NZ_CP019288.1"/>
</dbReference>
<name>A0A7L4ZK07_9FLAO</name>
<dbReference type="OrthoDB" id="1449003at2"/>